<dbReference type="Proteomes" id="UP001224644">
    <property type="component" value="Unassembled WGS sequence"/>
</dbReference>
<protein>
    <submittedName>
        <fullName evidence="1">Uncharacterized protein</fullName>
    </submittedName>
</protein>
<comment type="caution">
    <text evidence="1">The sequence shown here is derived from an EMBL/GenBank/DDBJ whole genome shotgun (WGS) entry which is preliminary data.</text>
</comment>
<evidence type="ECO:0000313" key="2">
    <source>
        <dbReference type="Proteomes" id="UP001224644"/>
    </source>
</evidence>
<dbReference type="RefSeq" id="WP_238227423.1">
    <property type="nucleotide sequence ID" value="NZ_BPQD01000028.1"/>
</dbReference>
<name>A0ABT8BMH6_9HYPH</name>
<sequence>MDQLRPLPTLADFENDGRRVLVQLIGLSAWRSLDQALASLTVFAHPDAVGSVGTRAVFRTIRGGPKGAIIGDAMLDDNASPATAFEWATGFKRGPDLQCNHLYAAARDPASYSDLRNICYTPTFIAKLTDSKREDVPEGHLSHLLRFRAFELYGYAGPQGAPPPRKPSGYDDLVWPDPIGGGATAEVAAFTFRRNMARRPKDRLAKAARLVGWTFSDYRPDETVVYLGS</sequence>
<keyword evidence="2" id="KW-1185">Reference proteome</keyword>
<gene>
    <name evidence="1" type="ORF">QWZ12_17575</name>
</gene>
<proteinExistence type="predicted"/>
<organism evidence="1 2">
    <name type="scientific">Methylobacterium adhaesivum</name>
    <dbReference type="NCBI Taxonomy" id="333297"/>
    <lineage>
        <taxon>Bacteria</taxon>
        <taxon>Pseudomonadati</taxon>
        <taxon>Pseudomonadota</taxon>
        <taxon>Alphaproteobacteria</taxon>
        <taxon>Hyphomicrobiales</taxon>
        <taxon>Methylobacteriaceae</taxon>
        <taxon>Methylobacterium</taxon>
    </lineage>
</organism>
<dbReference type="EMBL" id="JAUFPX010000017">
    <property type="protein sequence ID" value="MDN3592406.1"/>
    <property type="molecule type" value="Genomic_DNA"/>
</dbReference>
<accession>A0ABT8BMH6</accession>
<evidence type="ECO:0000313" key="1">
    <source>
        <dbReference type="EMBL" id="MDN3592406.1"/>
    </source>
</evidence>
<reference evidence="2" key="1">
    <citation type="journal article" date="2019" name="Int. J. Syst. Evol. Microbiol.">
        <title>The Global Catalogue of Microorganisms (GCM) 10K type strain sequencing project: providing services to taxonomists for standard genome sequencing and annotation.</title>
        <authorList>
            <consortium name="The Broad Institute Genomics Platform"/>
            <consortium name="The Broad Institute Genome Sequencing Center for Infectious Disease"/>
            <person name="Wu L."/>
            <person name="Ma J."/>
        </authorList>
    </citation>
    <scope>NUCLEOTIDE SEQUENCE [LARGE SCALE GENOMIC DNA]</scope>
    <source>
        <strain evidence="2">CECT 7069</strain>
    </source>
</reference>